<sequence length="167" mass="18413">MMTLTIFGVLTSLAVPSLRDAARNSRMTTEVNTFMAMLNTARSEAVKRGQRVRFCPSRDGRSCAGADSDYTWWHEGAILFVDSNDNIQLDDGETLVRVHQEIGGELTIKTLRARRSVSYLPNGFSTGTNLTFAFCDPRGAAAIRYVFVSNTGRPRIAREGDTVLSCP</sequence>
<reference evidence="12 13" key="1">
    <citation type="journal article" date="2016" name="Nat. Commun.">
        <title>Thousands of microbial genomes shed light on interconnected biogeochemical processes in an aquifer system.</title>
        <authorList>
            <person name="Anantharaman K."/>
            <person name="Brown C.T."/>
            <person name="Hug L.A."/>
            <person name="Sharon I."/>
            <person name="Castelle C.J."/>
            <person name="Probst A.J."/>
            <person name="Thomas B.C."/>
            <person name="Singh A."/>
            <person name="Wilkins M.J."/>
            <person name="Karaoz U."/>
            <person name="Brodie E.L."/>
            <person name="Williams K.H."/>
            <person name="Hubbard S.S."/>
            <person name="Banfield J.F."/>
        </authorList>
    </citation>
    <scope>NUCLEOTIDE SEQUENCE [LARGE SCALE GENOMIC DNA]</scope>
</reference>
<comment type="caution">
    <text evidence="12">The sequence shown here is derived from an EMBL/GenBank/DDBJ whole genome shotgun (WGS) entry which is preliminary data.</text>
</comment>
<evidence type="ECO:0000256" key="7">
    <source>
        <dbReference type="ARBA" id="ARBA00022989"/>
    </source>
</evidence>
<evidence type="ECO:0000256" key="10">
    <source>
        <dbReference type="ARBA" id="ARBA00030775"/>
    </source>
</evidence>
<evidence type="ECO:0000313" key="13">
    <source>
        <dbReference type="Proteomes" id="UP000177925"/>
    </source>
</evidence>
<dbReference type="EMBL" id="MFSS01000115">
    <property type="protein sequence ID" value="OGI41823.1"/>
    <property type="molecule type" value="Genomic_DNA"/>
</dbReference>
<feature type="domain" description="General secretion pathway GspH" evidence="11">
    <location>
        <begin position="30"/>
        <end position="152"/>
    </location>
</feature>
<protein>
    <recommendedName>
        <fullName evidence="2">Type II secretion system protein H</fullName>
    </recommendedName>
    <alternativeName>
        <fullName evidence="10">General secretion pathway protein H</fullName>
    </alternativeName>
</protein>
<evidence type="ECO:0000256" key="8">
    <source>
        <dbReference type="ARBA" id="ARBA00023136"/>
    </source>
</evidence>
<organism evidence="12 13">
    <name type="scientific">Candidatus Muproteobacteria bacterium RBG_16_64_11</name>
    <dbReference type="NCBI Taxonomy" id="1817758"/>
    <lineage>
        <taxon>Bacteria</taxon>
        <taxon>Pseudomonadati</taxon>
        <taxon>Pseudomonadota</taxon>
        <taxon>Candidatus Muproteobacteria</taxon>
    </lineage>
</organism>
<evidence type="ECO:0000256" key="5">
    <source>
        <dbReference type="ARBA" id="ARBA00022519"/>
    </source>
</evidence>
<evidence type="ECO:0000256" key="4">
    <source>
        <dbReference type="ARBA" id="ARBA00022481"/>
    </source>
</evidence>
<evidence type="ECO:0000256" key="1">
    <source>
        <dbReference type="ARBA" id="ARBA00004377"/>
    </source>
</evidence>
<gene>
    <name evidence="12" type="ORF">A2150_00465</name>
</gene>
<proteinExistence type="inferred from homology"/>
<keyword evidence="5" id="KW-0997">Cell inner membrane</keyword>
<dbReference type="Gene3D" id="3.55.40.10">
    <property type="entry name" value="minor pseudopilin epsh domain"/>
    <property type="match status" value="1"/>
</dbReference>
<keyword evidence="3" id="KW-1003">Cell membrane</keyword>
<keyword evidence="7" id="KW-1133">Transmembrane helix</keyword>
<accession>A0A1F6T9L9</accession>
<name>A0A1F6T9L9_9PROT</name>
<dbReference type="InterPro" id="IPR045584">
    <property type="entry name" value="Pilin-like"/>
</dbReference>
<dbReference type="GO" id="GO:0005886">
    <property type="term" value="C:plasma membrane"/>
    <property type="evidence" value="ECO:0007669"/>
    <property type="project" value="UniProtKB-SubCell"/>
</dbReference>
<evidence type="ECO:0000256" key="3">
    <source>
        <dbReference type="ARBA" id="ARBA00022475"/>
    </source>
</evidence>
<keyword evidence="6" id="KW-0812">Transmembrane</keyword>
<dbReference type="Proteomes" id="UP000177925">
    <property type="component" value="Unassembled WGS sequence"/>
</dbReference>
<dbReference type="Pfam" id="PF12019">
    <property type="entry name" value="GspH"/>
    <property type="match status" value="1"/>
</dbReference>
<dbReference type="SUPFAM" id="SSF54523">
    <property type="entry name" value="Pili subunits"/>
    <property type="match status" value="1"/>
</dbReference>
<dbReference type="GO" id="GO:0015627">
    <property type="term" value="C:type II protein secretion system complex"/>
    <property type="evidence" value="ECO:0007669"/>
    <property type="project" value="InterPro"/>
</dbReference>
<evidence type="ECO:0000256" key="2">
    <source>
        <dbReference type="ARBA" id="ARBA00021549"/>
    </source>
</evidence>
<evidence type="ECO:0000259" key="11">
    <source>
        <dbReference type="Pfam" id="PF12019"/>
    </source>
</evidence>
<dbReference type="STRING" id="1817758.A2150_00465"/>
<comment type="subcellular location">
    <subcellularLocation>
        <location evidence="1">Cell inner membrane</location>
        <topology evidence="1">Single-pass membrane protein</topology>
    </subcellularLocation>
</comment>
<dbReference type="GO" id="GO:0015628">
    <property type="term" value="P:protein secretion by the type II secretion system"/>
    <property type="evidence" value="ECO:0007669"/>
    <property type="project" value="InterPro"/>
</dbReference>
<keyword evidence="8" id="KW-0472">Membrane</keyword>
<evidence type="ECO:0000256" key="6">
    <source>
        <dbReference type="ARBA" id="ARBA00022692"/>
    </source>
</evidence>
<dbReference type="InterPro" id="IPR022346">
    <property type="entry name" value="T2SS_GspH"/>
</dbReference>
<comment type="similarity">
    <text evidence="9">Belongs to the GSP H family.</text>
</comment>
<evidence type="ECO:0000313" key="12">
    <source>
        <dbReference type="EMBL" id="OGI41823.1"/>
    </source>
</evidence>
<dbReference type="AlphaFoldDB" id="A0A1F6T9L9"/>
<keyword evidence="4" id="KW-0488">Methylation</keyword>
<evidence type="ECO:0000256" key="9">
    <source>
        <dbReference type="ARBA" id="ARBA00025772"/>
    </source>
</evidence>